<dbReference type="Gene3D" id="3.20.20.10">
    <property type="entry name" value="Alanine racemase"/>
    <property type="match status" value="1"/>
</dbReference>
<organism evidence="8 9">
    <name type="scientific">Listeria booriae</name>
    <dbReference type="NCBI Taxonomy" id="1552123"/>
    <lineage>
        <taxon>Bacteria</taxon>
        <taxon>Bacillati</taxon>
        <taxon>Bacillota</taxon>
        <taxon>Bacilli</taxon>
        <taxon>Bacillales</taxon>
        <taxon>Listeriaceae</taxon>
        <taxon>Listeria</taxon>
    </lineage>
</organism>
<dbReference type="NCBIfam" id="NF033131">
    <property type="entry name" value="vanT-G-Cterm"/>
    <property type="match status" value="1"/>
</dbReference>
<evidence type="ECO:0000256" key="5">
    <source>
        <dbReference type="PIRSR" id="PIRSR600821-50"/>
    </source>
</evidence>
<evidence type="ECO:0000259" key="7">
    <source>
        <dbReference type="SMART" id="SM01005"/>
    </source>
</evidence>
<feature type="binding site" evidence="4 6">
    <location>
        <position position="359"/>
    </location>
    <ligand>
        <name>substrate</name>
    </ligand>
</feature>
<comment type="catalytic activity">
    <reaction evidence="4">
        <text>L-alanine = D-alanine</text>
        <dbReference type="Rhea" id="RHEA:20249"/>
        <dbReference type="ChEBI" id="CHEBI:57416"/>
        <dbReference type="ChEBI" id="CHEBI:57972"/>
        <dbReference type="EC" id="5.1.1.1"/>
    </reaction>
</comment>
<feature type="binding site" evidence="4 6">
    <location>
        <position position="180"/>
    </location>
    <ligand>
        <name>substrate</name>
    </ligand>
</feature>
<dbReference type="GO" id="GO:0008784">
    <property type="term" value="F:alanine racemase activity"/>
    <property type="evidence" value="ECO:0007669"/>
    <property type="project" value="UniProtKB-UniRule"/>
</dbReference>
<comment type="similarity">
    <text evidence="4">Belongs to the alanine racemase family.</text>
</comment>
<dbReference type="FunFam" id="3.20.20.10:FF:000002">
    <property type="entry name" value="Alanine racemase"/>
    <property type="match status" value="1"/>
</dbReference>
<dbReference type="InterPro" id="IPR020622">
    <property type="entry name" value="Ala_racemase_pyridoxalP-BS"/>
</dbReference>
<dbReference type="PANTHER" id="PTHR30511:SF0">
    <property type="entry name" value="ALANINE RACEMASE, CATABOLIC-RELATED"/>
    <property type="match status" value="1"/>
</dbReference>
<dbReference type="InterPro" id="IPR000821">
    <property type="entry name" value="Ala_racemase"/>
</dbReference>
<comment type="caution">
    <text evidence="8">The sequence shown here is derived from an EMBL/GenBank/DDBJ whole genome shotgun (WGS) entry which is preliminary data.</text>
</comment>
<feature type="active site" description="Proton acceptor; specific for L-alanine" evidence="4">
    <location>
        <position position="310"/>
    </location>
</feature>
<dbReference type="NCBIfam" id="TIGR00492">
    <property type="entry name" value="alr"/>
    <property type="match status" value="1"/>
</dbReference>
<evidence type="ECO:0000256" key="3">
    <source>
        <dbReference type="ARBA" id="ARBA00023235"/>
    </source>
</evidence>
<dbReference type="GO" id="GO:0030170">
    <property type="term" value="F:pyridoxal phosphate binding"/>
    <property type="evidence" value="ECO:0007669"/>
    <property type="project" value="UniProtKB-UniRule"/>
</dbReference>
<dbReference type="SMART" id="SM01005">
    <property type="entry name" value="Ala_racemase_C"/>
    <property type="match status" value="1"/>
</dbReference>
<comment type="function">
    <text evidence="4">Catalyzes the interconversion of L-alanine and D-alanine. May also act on other amino acids.</text>
</comment>
<name>A0A7X0XRR7_9LIST</name>
<dbReference type="EMBL" id="JAARUV010000004">
    <property type="protein sequence ID" value="MBC1779508.1"/>
    <property type="molecule type" value="Genomic_DNA"/>
</dbReference>
<dbReference type="GO" id="GO:0030632">
    <property type="term" value="P:D-alanine biosynthetic process"/>
    <property type="evidence" value="ECO:0007669"/>
    <property type="project" value="UniProtKB-UniRule"/>
</dbReference>
<dbReference type="Gene3D" id="2.40.37.10">
    <property type="entry name" value="Lyase, Ornithine Decarboxylase, Chain A, domain 1"/>
    <property type="match status" value="1"/>
</dbReference>
<dbReference type="Pfam" id="PF01168">
    <property type="entry name" value="Ala_racemase_N"/>
    <property type="match status" value="1"/>
</dbReference>
<reference evidence="8 9" key="1">
    <citation type="submission" date="2020-03" db="EMBL/GenBank/DDBJ databases">
        <title>Soil Listeria distribution.</title>
        <authorList>
            <person name="Liao J."/>
            <person name="Wiedmann M."/>
        </authorList>
    </citation>
    <scope>NUCLEOTIDE SEQUENCE [LARGE SCALE GENOMIC DNA]</scope>
    <source>
        <strain evidence="8 9">FSL L7-1017</strain>
    </source>
</reference>
<comment type="pathway">
    <text evidence="4">Amino-acid biosynthesis; D-alanine biosynthesis; D-alanine from L-alanine: step 1/1.</text>
</comment>
<feature type="domain" description="Alanine racemase C-terminal" evidence="7">
    <location>
        <begin position="289"/>
        <end position="417"/>
    </location>
</feature>
<sequence length="417" mass="46570">MLTIVENLSSLTEPINERKSWQMLKTRSYQSLVPCYLWLNSLLRTVKQYRKPRRAWIECSRDALVHNAKTIQENLPGKTALMAVVKADAYGHGATYCSQLLEKNGVTIFAVATLDEAIELRKSGIRSDILIFGYTAPSDADKIQHFDLIQTIISEQHGIALEETGTRIRCHLKIDTGMHRAGIPRDQMETIIHFYKSDILAVEGIYSHLGSADSLDDEAVERTQAQIEAYDGLLNALQKAGINPQKTHLQSSYGMQNYDNLQYDYVRIGISLYGCQSDYSELTLPLQPVLSLKSRIALIEYVAEDDFIGYGNDVMAPHKMKIAMIPIGYADGIPRNLSSTNLKVSVNGVAVPIIGRICMDMMMLDITDLQEVSVGIEVAIIDSQDAHFSAEVLAEKAETITNEILSRLGKRLPVIYK</sequence>
<evidence type="ECO:0000256" key="1">
    <source>
        <dbReference type="ARBA" id="ARBA00001933"/>
    </source>
</evidence>
<proteinExistence type="inferred from homology"/>
<evidence type="ECO:0000256" key="4">
    <source>
        <dbReference type="HAMAP-Rule" id="MF_01201"/>
    </source>
</evidence>
<gene>
    <name evidence="8" type="primary">vanT</name>
    <name evidence="8" type="ORF">HCA46_11730</name>
</gene>
<dbReference type="InterPro" id="IPR009006">
    <property type="entry name" value="Ala_racemase/Decarboxylase_C"/>
</dbReference>
<comment type="cofactor">
    <cofactor evidence="1 4 5">
        <name>pyridoxal 5'-phosphate</name>
        <dbReference type="ChEBI" id="CHEBI:597326"/>
    </cofactor>
</comment>
<protein>
    <recommendedName>
        <fullName evidence="4">Alanine racemase</fullName>
        <ecNumber evidence="4">5.1.1.1</ecNumber>
    </recommendedName>
</protein>
<dbReference type="HAMAP" id="MF_01201">
    <property type="entry name" value="Ala_racemase"/>
    <property type="match status" value="1"/>
</dbReference>
<dbReference type="Proteomes" id="UP000547643">
    <property type="component" value="Unassembled WGS sequence"/>
</dbReference>
<dbReference type="SUPFAM" id="SSF50621">
    <property type="entry name" value="Alanine racemase C-terminal domain-like"/>
    <property type="match status" value="1"/>
</dbReference>
<evidence type="ECO:0000256" key="6">
    <source>
        <dbReference type="PIRSR" id="PIRSR600821-52"/>
    </source>
</evidence>
<dbReference type="PRINTS" id="PR00992">
    <property type="entry name" value="ALARACEMASE"/>
</dbReference>
<dbReference type="EC" id="5.1.1.1" evidence="4"/>
<accession>A0A7X0XRR7</accession>
<dbReference type="SUPFAM" id="SSF51419">
    <property type="entry name" value="PLP-binding barrel"/>
    <property type="match status" value="1"/>
</dbReference>
<evidence type="ECO:0000256" key="2">
    <source>
        <dbReference type="ARBA" id="ARBA00022898"/>
    </source>
</evidence>
<dbReference type="GO" id="GO:0005829">
    <property type="term" value="C:cytosol"/>
    <property type="evidence" value="ECO:0007669"/>
    <property type="project" value="TreeGrafter"/>
</dbReference>
<keyword evidence="3 4" id="KW-0413">Isomerase</keyword>
<keyword evidence="2 4" id="KW-0663">Pyridoxal phosphate</keyword>
<dbReference type="PROSITE" id="PS00395">
    <property type="entry name" value="ALANINE_RACEMASE"/>
    <property type="match status" value="1"/>
</dbReference>
<feature type="active site" description="Proton acceptor; specific for D-alanine" evidence="4">
    <location>
        <position position="86"/>
    </location>
</feature>
<dbReference type="InterPro" id="IPR011079">
    <property type="entry name" value="Ala_racemase_C"/>
</dbReference>
<dbReference type="Pfam" id="PF00842">
    <property type="entry name" value="Ala_racemase_C"/>
    <property type="match status" value="1"/>
</dbReference>
<dbReference type="InterPro" id="IPR001608">
    <property type="entry name" value="Ala_racemase_N"/>
</dbReference>
<evidence type="ECO:0000313" key="8">
    <source>
        <dbReference type="EMBL" id="MBC1779508.1"/>
    </source>
</evidence>
<dbReference type="PANTHER" id="PTHR30511">
    <property type="entry name" value="ALANINE RACEMASE"/>
    <property type="match status" value="1"/>
</dbReference>
<dbReference type="UniPathway" id="UPA00042">
    <property type="reaction ID" value="UER00497"/>
</dbReference>
<feature type="modified residue" description="N6-(pyridoxal phosphate)lysine" evidence="4 5">
    <location>
        <position position="86"/>
    </location>
</feature>
<dbReference type="AlphaFoldDB" id="A0A7X0XRR7"/>
<dbReference type="InterPro" id="IPR029066">
    <property type="entry name" value="PLP-binding_barrel"/>
</dbReference>
<evidence type="ECO:0000313" key="9">
    <source>
        <dbReference type="Proteomes" id="UP000547643"/>
    </source>
</evidence>